<feature type="domain" description="RNA polymerase sigma-70" evidence="10">
    <location>
        <begin position="252"/>
        <end position="278"/>
    </location>
</feature>
<dbReference type="InterPro" id="IPR036388">
    <property type="entry name" value="WH-like_DNA-bd_sf"/>
</dbReference>
<feature type="DNA-binding region" description="H-T-H motif" evidence="7">
    <location>
        <begin position="253"/>
        <end position="272"/>
    </location>
</feature>
<dbReference type="InterPro" id="IPR013325">
    <property type="entry name" value="RNA_pol_sigma_r2"/>
</dbReference>
<accession>A0A1I0A7D3</accession>
<dbReference type="AlphaFoldDB" id="A0A1I0A7D3"/>
<evidence type="ECO:0000256" key="4">
    <source>
        <dbReference type="ARBA" id="ARBA00023082"/>
    </source>
</evidence>
<dbReference type="Gene3D" id="1.10.10.10">
    <property type="entry name" value="Winged helix-like DNA-binding domain superfamily/Winged helix DNA-binding domain"/>
    <property type="match status" value="1"/>
</dbReference>
<feature type="short sequence motif" description="Interaction with polymerase core subunit RpoC" evidence="7">
    <location>
        <begin position="76"/>
        <end position="79"/>
    </location>
</feature>
<dbReference type="NCBIfam" id="NF005143">
    <property type="entry name" value="PRK06596.1"/>
    <property type="match status" value="1"/>
</dbReference>
<dbReference type="InterPro" id="IPR014284">
    <property type="entry name" value="RNA_pol_sigma-70_dom"/>
</dbReference>
<dbReference type="GO" id="GO:0006352">
    <property type="term" value="P:DNA-templated transcription initiation"/>
    <property type="evidence" value="ECO:0007669"/>
    <property type="project" value="UniProtKB-UniRule"/>
</dbReference>
<evidence type="ECO:0000256" key="1">
    <source>
        <dbReference type="ARBA" id="ARBA00022490"/>
    </source>
</evidence>
<dbReference type="RefSeq" id="WP_093318021.1">
    <property type="nucleotide sequence ID" value="NZ_FOHV01000005.1"/>
</dbReference>
<dbReference type="GO" id="GO:0016987">
    <property type="term" value="F:sigma factor activity"/>
    <property type="evidence" value="ECO:0007669"/>
    <property type="project" value="UniProtKB-UniRule"/>
</dbReference>
<keyword evidence="2 7" id="KW-0805">Transcription regulation</keyword>
<dbReference type="PIRSF" id="PIRSF000770">
    <property type="entry name" value="RNA_pol_sigma-SigE/K"/>
    <property type="match status" value="1"/>
</dbReference>
<comment type="subcellular location">
    <subcellularLocation>
        <location evidence="7">Cytoplasm</location>
    </subcellularLocation>
</comment>
<dbReference type="GO" id="GO:0003677">
    <property type="term" value="F:DNA binding"/>
    <property type="evidence" value="ECO:0007669"/>
    <property type="project" value="UniProtKB-UniRule"/>
</dbReference>
<evidence type="ECO:0000259" key="10">
    <source>
        <dbReference type="PROSITE" id="PS00716"/>
    </source>
</evidence>
<dbReference type="HAMAP" id="MF_00961">
    <property type="entry name" value="Sigma70_RpoH"/>
    <property type="match status" value="1"/>
</dbReference>
<dbReference type="GO" id="GO:0005737">
    <property type="term" value="C:cytoplasm"/>
    <property type="evidence" value="ECO:0007669"/>
    <property type="project" value="UniProtKB-SubCell"/>
</dbReference>
<dbReference type="Pfam" id="PF04542">
    <property type="entry name" value="Sigma70_r2"/>
    <property type="match status" value="1"/>
</dbReference>
<dbReference type="EMBL" id="FOHV01000005">
    <property type="protein sequence ID" value="SES90039.1"/>
    <property type="molecule type" value="Genomic_DNA"/>
</dbReference>
<evidence type="ECO:0000313" key="12">
    <source>
        <dbReference type="Proteomes" id="UP000242642"/>
    </source>
</evidence>
<dbReference type="PRINTS" id="PR00046">
    <property type="entry name" value="SIGMA70FCT"/>
</dbReference>
<comment type="function">
    <text evidence="7">Sigma factors are initiation factors that promote the attachment of RNA polymerase to specific initiation sites and are then released. This sigma factor is involved in regulation of expression of heat shock genes.</text>
</comment>
<keyword evidence="6 7" id="KW-0804">Transcription</keyword>
<organism evidence="11 12">
    <name type="scientific">Thorsellia anophelis DSM 18579</name>
    <dbReference type="NCBI Taxonomy" id="1123402"/>
    <lineage>
        <taxon>Bacteria</taxon>
        <taxon>Pseudomonadati</taxon>
        <taxon>Pseudomonadota</taxon>
        <taxon>Gammaproteobacteria</taxon>
        <taxon>Enterobacterales</taxon>
        <taxon>Thorselliaceae</taxon>
        <taxon>Thorsellia</taxon>
    </lineage>
</organism>
<evidence type="ECO:0000256" key="5">
    <source>
        <dbReference type="ARBA" id="ARBA00023125"/>
    </source>
</evidence>
<dbReference type="Pfam" id="PF00140">
    <property type="entry name" value="Sigma70_r1_2"/>
    <property type="match status" value="1"/>
</dbReference>
<dbReference type="STRING" id="1123402.SAMN02583745_00819"/>
<dbReference type="InterPro" id="IPR013324">
    <property type="entry name" value="RNA_pol_sigma_r3/r4-like"/>
</dbReference>
<dbReference type="Pfam" id="PF04545">
    <property type="entry name" value="Sigma70_r4"/>
    <property type="match status" value="1"/>
</dbReference>
<evidence type="ECO:0000256" key="8">
    <source>
        <dbReference type="NCBIfam" id="TIGR02392"/>
    </source>
</evidence>
<proteinExistence type="inferred from homology"/>
<dbReference type="PANTHER" id="PTHR30376:SF3">
    <property type="entry name" value="RNA POLYMERASE SIGMA FACTOR RPOH"/>
    <property type="match status" value="1"/>
</dbReference>
<dbReference type="PROSITE" id="PS00716">
    <property type="entry name" value="SIGMA70_2"/>
    <property type="match status" value="1"/>
</dbReference>
<comment type="similarity">
    <text evidence="7">Belongs to the sigma-70 factor family. RpoH subfamily.</text>
</comment>
<dbReference type="InterPro" id="IPR009042">
    <property type="entry name" value="RNA_pol_sigma70_r1_2"/>
</dbReference>
<evidence type="ECO:0000259" key="9">
    <source>
        <dbReference type="PROSITE" id="PS00715"/>
    </source>
</evidence>
<dbReference type="CDD" id="cd06171">
    <property type="entry name" value="Sigma70_r4"/>
    <property type="match status" value="1"/>
</dbReference>
<evidence type="ECO:0000256" key="7">
    <source>
        <dbReference type="HAMAP-Rule" id="MF_00961"/>
    </source>
</evidence>
<evidence type="ECO:0000313" key="11">
    <source>
        <dbReference type="EMBL" id="SES90039.1"/>
    </source>
</evidence>
<feature type="region of interest" description="Sigma-70 factor domain-4" evidence="7">
    <location>
        <begin position="228"/>
        <end position="280"/>
    </location>
</feature>
<keyword evidence="3 7" id="KW-0346">Stress response</keyword>
<dbReference type="InterPro" id="IPR007627">
    <property type="entry name" value="RNA_pol_sigma70_r2"/>
</dbReference>
<dbReference type="Proteomes" id="UP000242642">
    <property type="component" value="Unassembled WGS sequence"/>
</dbReference>
<sequence length="285" mass="32320">MTKALPVALIPQGSIEGYLRAANTYPILTAEEEKELAELWYYDQDLEAAKTLVLSHLRFVAHIARNYSGYGLPQADLIQEGNVGLMKAVKRFNPEIGVRLISFAVHWIKAEIHEYVLKNWRIVKVATTKAQRKLFFNLRKNKTRLGWFTQDEVETVANELGVTAKDVLEMESRMASSDMAFDLGADDDNGDVSSKTPTFHLEDKQSNFATVIEEDNWDDTAADKLVDALSSLDERSQDIIRSRWLDEDNKVTLQELAAKYGVSAERVRQLERNAMNKLKLVILDA</sequence>
<dbReference type="GO" id="GO:0009408">
    <property type="term" value="P:response to heat"/>
    <property type="evidence" value="ECO:0007669"/>
    <property type="project" value="UniProtKB-UniRule"/>
</dbReference>
<dbReference type="InterPro" id="IPR012759">
    <property type="entry name" value="RNA_pol_sigma_RpoH_proteobac"/>
</dbReference>
<evidence type="ECO:0000256" key="2">
    <source>
        <dbReference type="ARBA" id="ARBA00023015"/>
    </source>
</evidence>
<dbReference type="InterPro" id="IPR000943">
    <property type="entry name" value="RNA_pol_sigma70"/>
</dbReference>
<keyword evidence="1 7" id="KW-0963">Cytoplasm</keyword>
<dbReference type="InterPro" id="IPR007630">
    <property type="entry name" value="RNA_pol_sigma70_r4"/>
</dbReference>
<dbReference type="SUPFAM" id="SSF88659">
    <property type="entry name" value="Sigma3 and sigma4 domains of RNA polymerase sigma factors"/>
    <property type="match status" value="1"/>
</dbReference>
<dbReference type="OrthoDB" id="9809557at2"/>
<feature type="region of interest" description="Sigma-70 factor domain-2" evidence="7">
    <location>
        <begin position="52"/>
        <end position="121"/>
    </location>
</feature>
<dbReference type="NCBIfam" id="TIGR02392">
    <property type="entry name" value="rpoH_proteo"/>
    <property type="match status" value="1"/>
</dbReference>
<dbReference type="PANTHER" id="PTHR30376">
    <property type="entry name" value="SIGMA FACTOR RPOH HEAT SHOCK RELATED"/>
    <property type="match status" value="1"/>
</dbReference>
<keyword evidence="5 7" id="KW-0238">DNA-binding</keyword>
<dbReference type="PROSITE" id="PS00715">
    <property type="entry name" value="SIGMA70_1"/>
    <property type="match status" value="1"/>
</dbReference>
<reference evidence="12" key="1">
    <citation type="submission" date="2016-10" db="EMBL/GenBank/DDBJ databases">
        <authorList>
            <person name="Varghese N."/>
            <person name="Submissions S."/>
        </authorList>
    </citation>
    <scope>NUCLEOTIDE SEQUENCE [LARGE SCALE GENOMIC DNA]</scope>
    <source>
        <strain evidence="12">DSM 18579</strain>
    </source>
</reference>
<name>A0A1I0A7D3_9GAMM</name>
<dbReference type="FunFam" id="1.20.120.1810:FF:000001">
    <property type="entry name" value="RNA polymerase sigma factor RpoH"/>
    <property type="match status" value="1"/>
</dbReference>
<evidence type="ECO:0000256" key="6">
    <source>
        <dbReference type="ARBA" id="ARBA00023163"/>
    </source>
</evidence>
<dbReference type="SUPFAM" id="SSF88946">
    <property type="entry name" value="Sigma2 domain of RNA polymerase sigma factors"/>
    <property type="match status" value="1"/>
</dbReference>
<dbReference type="FunFam" id="1.10.10.10:FF:000285">
    <property type="entry name" value="RNA polymerase sigma factor RpoH"/>
    <property type="match status" value="1"/>
</dbReference>
<keyword evidence="12" id="KW-1185">Reference proteome</keyword>
<evidence type="ECO:0000256" key="3">
    <source>
        <dbReference type="ARBA" id="ARBA00023016"/>
    </source>
</evidence>
<dbReference type="Gene3D" id="1.20.120.1810">
    <property type="match status" value="1"/>
</dbReference>
<keyword evidence="4 7" id="KW-0731">Sigma factor</keyword>
<dbReference type="InterPro" id="IPR050813">
    <property type="entry name" value="Sigma-70_Factor"/>
</dbReference>
<protein>
    <recommendedName>
        <fullName evidence="7 8">RNA polymerase sigma factor RpoH</fullName>
    </recommendedName>
    <alternativeName>
        <fullName evidence="7">RNA polymerase sigma-32 factor</fullName>
    </alternativeName>
</protein>
<feature type="domain" description="RNA polymerase sigma-70" evidence="9">
    <location>
        <begin position="76"/>
        <end position="89"/>
    </location>
</feature>
<gene>
    <name evidence="7" type="primary">rpoH</name>
    <name evidence="11" type="ORF">SAMN02583745_00819</name>
</gene>
<dbReference type="NCBIfam" id="TIGR02937">
    <property type="entry name" value="sigma70-ECF"/>
    <property type="match status" value="1"/>
</dbReference>
<comment type="subunit">
    <text evidence="7">Interacts with the RNA polymerase core enzyme.</text>
</comment>